<evidence type="ECO:0000256" key="1">
    <source>
        <dbReference type="ARBA" id="ARBA00001913"/>
    </source>
</evidence>
<dbReference type="CDD" id="cd16155">
    <property type="entry name" value="sulfatase_like"/>
    <property type="match status" value="1"/>
</dbReference>
<accession>R3WKF1</accession>
<evidence type="ECO:0000256" key="6">
    <source>
        <dbReference type="ARBA" id="ARBA00022837"/>
    </source>
</evidence>
<sequence length="465" mass="52933">MKKNVLLLIADDQRFDTIHALGNKEIQTPNLDKLVARGVSFTNAFIPGGTSGAVCMPSRAMINTSQFLTSWENCGETIPETQALLGETLKNEGYETWGIGKWHNGTESYARSFSNGEDIFFGGMWDHWNVPVNHFDPTGRYDQLKTFTQDPFSSNKTMQLPAEHIAIGKHSTDLFADRIIEAIQSHTSEQPFFIYGGFLAPHDPRTMPDAFKEMYNPEELSLPENFLPEHPFPFDIRGERDETLEAYPREPQKICQHLADYYAMISHIDARIGDILDSLEEQGILDETLIIFTGDNGLSIGQHGLMGKQNLYDCSIRVPLILSGPALPKNRLCDERCLLVDIMPTILDYLSIPIPKTIYGESLLPVISGEKKGRDQLFLMFTTKIRGLVTESFKYLEYRTKDGHYSQLFDRKKDPFEKVNLCHESGYESTVDSLKDQLYMLAKEHGDLEFIQGKVFWNHKEKQND</sequence>
<dbReference type="Proteomes" id="UP000013785">
    <property type="component" value="Unassembled WGS sequence"/>
</dbReference>
<protein>
    <recommendedName>
        <fullName evidence="7">Sulfatase N-terminal domain-containing protein</fullName>
    </recommendedName>
</protein>
<dbReference type="STRING" id="154621.RV11_GL001914"/>
<keyword evidence="9" id="KW-1185">Reference proteome</keyword>
<evidence type="ECO:0000313" key="9">
    <source>
        <dbReference type="Proteomes" id="UP000013785"/>
    </source>
</evidence>
<evidence type="ECO:0000256" key="3">
    <source>
        <dbReference type="ARBA" id="ARBA00022723"/>
    </source>
</evidence>
<keyword evidence="4" id="KW-0732">Signal</keyword>
<keyword evidence="3" id="KW-0479">Metal-binding</keyword>
<organism evidence="8 9">
    <name type="scientific">Enterococcus phoeniculicola ATCC BAA-412</name>
    <dbReference type="NCBI Taxonomy" id="1158610"/>
    <lineage>
        <taxon>Bacteria</taxon>
        <taxon>Bacillati</taxon>
        <taxon>Bacillota</taxon>
        <taxon>Bacilli</taxon>
        <taxon>Lactobacillales</taxon>
        <taxon>Enterococcaceae</taxon>
        <taxon>Enterococcus</taxon>
    </lineage>
</organism>
<evidence type="ECO:0000259" key="7">
    <source>
        <dbReference type="Pfam" id="PF00884"/>
    </source>
</evidence>
<dbReference type="PATRIC" id="fig|1158610.3.peg.2699"/>
<evidence type="ECO:0000256" key="5">
    <source>
        <dbReference type="ARBA" id="ARBA00022801"/>
    </source>
</evidence>
<dbReference type="OrthoDB" id="9762324at2"/>
<dbReference type="HOGENOM" id="CLU_006332_9_3_9"/>
<dbReference type="InterPro" id="IPR024607">
    <property type="entry name" value="Sulfatase_CS"/>
</dbReference>
<dbReference type="PROSITE" id="PS00149">
    <property type="entry name" value="SULFATASE_2"/>
    <property type="match status" value="1"/>
</dbReference>
<dbReference type="EMBL" id="AJAT01000017">
    <property type="protein sequence ID" value="EOL42365.1"/>
    <property type="molecule type" value="Genomic_DNA"/>
</dbReference>
<evidence type="ECO:0000256" key="4">
    <source>
        <dbReference type="ARBA" id="ARBA00022729"/>
    </source>
</evidence>
<dbReference type="InterPro" id="IPR050738">
    <property type="entry name" value="Sulfatase"/>
</dbReference>
<keyword evidence="5" id="KW-0378">Hydrolase</keyword>
<comment type="caution">
    <text evidence="8">The sequence shown here is derived from an EMBL/GenBank/DDBJ whole genome shotgun (WGS) entry which is preliminary data.</text>
</comment>
<dbReference type="Gene3D" id="3.40.720.10">
    <property type="entry name" value="Alkaline Phosphatase, subunit A"/>
    <property type="match status" value="1"/>
</dbReference>
<evidence type="ECO:0000313" key="8">
    <source>
        <dbReference type="EMBL" id="EOL42365.1"/>
    </source>
</evidence>
<evidence type="ECO:0000256" key="2">
    <source>
        <dbReference type="ARBA" id="ARBA00008779"/>
    </source>
</evidence>
<feature type="domain" description="Sulfatase N-terminal" evidence="7">
    <location>
        <begin position="3"/>
        <end position="350"/>
    </location>
</feature>
<dbReference type="Pfam" id="PF00884">
    <property type="entry name" value="Sulfatase"/>
    <property type="match status" value="1"/>
</dbReference>
<gene>
    <name evidence="8" type="ORF">UC3_02717</name>
</gene>
<dbReference type="RefSeq" id="WP_010769352.1">
    <property type="nucleotide sequence ID" value="NZ_ASWE01000001.1"/>
</dbReference>
<dbReference type="PANTHER" id="PTHR42693:SF42">
    <property type="entry name" value="ARYLSULFATASE G"/>
    <property type="match status" value="1"/>
</dbReference>
<keyword evidence="6" id="KW-0106">Calcium</keyword>
<dbReference type="eggNOG" id="COG3119">
    <property type="taxonomic scope" value="Bacteria"/>
</dbReference>
<dbReference type="PANTHER" id="PTHR42693">
    <property type="entry name" value="ARYLSULFATASE FAMILY MEMBER"/>
    <property type="match status" value="1"/>
</dbReference>
<proteinExistence type="inferred from homology"/>
<name>R3WKF1_9ENTE</name>
<dbReference type="InterPro" id="IPR000917">
    <property type="entry name" value="Sulfatase_N"/>
</dbReference>
<dbReference type="SUPFAM" id="SSF53649">
    <property type="entry name" value="Alkaline phosphatase-like"/>
    <property type="match status" value="1"/>
</dbReference>
<comment type="similarity">
    <text evidence="2">Belongs to the sulfatase family.</text>
</comment>
<dbReference type="GO" id="GO:0046872">
    <property type="term" value="F:metal ion binding"/>
    <property type="evidence" value="ECO:0007669"/>
    <property type="project" value="UniProtKB-KW"/>
</dbReference>
<dbReference type="AlphaFoldDB" id="R3WKF1"/>
<reference evidence="8 9" key="1">
    <citation type="submission" date="2013-02" db="EMBL/GenBank/DDBJ databases">
        <title>The Genome Sequence of Enterococcus phoeniculicola BAA-412.</title>
        <authorList>
            <consortium name="The Broad Institute Genome Sequencing Platform"/>
            <consortium name="The Broad Institute Genome Sequencing Center for Infectious Disease"/>
            <person name="Earl A.M."/>
            <person name="Gilmore M.S."/>
            <person name="Lebreton F."/>
            <person name="Walker B."/>
            <person name="Young S.K."/>
            <person name="Zeng Q."/>
            <person name="Gargeya S."/>
            <person name="Fitzgerald M."/>
            <person name="Haas B."/>
            <person name="Abouelleil A."/>
            <person name="Alvarado L."/>
            <person name="Arachchi H.M."/>
            <person name="Berlin A.M."/>
            <person name="Chapman S.B."/>
            <person name="Dewar J."/>
            <person name="Goldberg J."/>
            <person name="Griggs A."/>
            <person name="Gujja S."/>
            <person name="Hansen M."/>
            <person name="Howarth C."/>
            <person name="Imamovic A."/>
            <person name="Larimer J."/>
            <person name="McCowan C."/>
            <person name="Murphy C."/>
            <person name="Neiman D."/>
            <person name="Pearson M."/>
            <person name="Priest M."/>
            <person name="Roberts A."/>
            <person name="Saif S."/>
            <person name="Shea T."/>
            <person name="Sisk P."/>
            <person name="Sykes S."/>
            <person name="Wortman J."/>
            <person name="Nusbaum C."/>
            <person name="Birren B."/>
        </authorList>
    </citation>
    <scope>NUCLEOTIDE SEQUENCE [LARGE SCALE GENOMIC DNA]</scope>
    <source>
        <strain evidence="8 9">ATCC BAA-412</strain>
    </source>
</reference>
<dbReference type="InterPro" id="IPR017850">
    <property type="entry name" value="Alkaline_phosphatase_core_sf"/>
</dbReference>
<comment type="cofactor">
    <cofactor evidence="1">
        <name>Ca(2+)</name>
        <dbReference type="ChEBI" id="CHEBI:29108"/>
    </cofactor>
</comment>
<dbReference type="GO" id="GO:0004065">
    <property type="term" value="F:arylsulfatase activity"/>
    <property type="evidence" value="ECO:0007669"/>
    <property type="project" value="TreeGrafter"/>
</dbReference>